<organism evidence="3 4">
    <name type="scientific">Diploscapter pachys</name>
    <dbReference type="NCBI Taxonomy" id="2018661"/>
    <lineage>
        <taxon>Eukaryota</taxon>
        <taxon>Metazoa</taxon>
        <taxon>Ecdysozoa</taxon>
        <taxon>Nematoda</taxon>
        <taxon>Chromadorea</taxon>
        <taxon>Rhabditida</taxon>
        <taxon>Rhabditina</taxon>
        <taxon>Rhabditomorpha</taxon>
        <taxon>Rhabditoidea</taxon>
        <taxon>Rhabditidae</taxon>
        <taxon>Diploscapter</taxon>
    </lineage>
</organism>
<dbReference type="Pfam" id="PF21320">
    <property type="entry name" value="WHD_Rv2258c"/>
    <property type="match status" value="1"/>
</dbReference>
<name>A0A2A2JDI7_9BILA</name>
<comment type="caution">
    <text evidence="3">The sequence shown here is derived from an EMBL/GenBank/DDBJ whole genome shotgun (WGS) entry which is preliminary data.</text>
</comment>
<dbReference type="STRING" id="2018661.A0A2A2JDI7"/>
<gene>
    <name evidence="3" type="ORF">WR25_25754</name>
</gene>
<dbReference type="InterPro" id="IPR029063">
    <property type="entry name" value="SAM-dependent_MTases_sf"/>
</dbReference>
<evidence type="ECO:0000259" key="1">
    <source>
        <dbReference type="Pfam" id="PF13847"/>
    </source>
</evidence>
<proteinExistence type="predicted"/>
<dbReference type="CDD" id="cd02440">
    <property type="entry name" value="AdoMet_MTases"/>
    <property type="match status" value="1"/>
</dbReference>
<reference evidence="3 4" key="1">
    <citation type="journal article" date="2017" name="Curr. Biol.">
        <title>Genome architecture and evolution of a unichromosomal asexual nematode.</title>
        <authorList>
            <person name="Fradin H."/>
            <person name="Zegar C."/>
            <person name="Gutwein M."/>
            <person name="Lucas J."/>
            <person name="Kovtun M."/>
            <person name="Corcoran D."/>
            <person name="Baugh L.R."/>
            <person name="Kiontke K."/>
            <person name="Gunsalus K."/>
            <person name="Fitch D.H."/>
            <person name="Piano F."/>
        </authorList>
    </citation>
    <scope>NUCLEOTIDE SEQUENCE [LARGE SCALE GENOMIC DNA]</scope>
    <source>
        <strain evidence="3">PF1309</strain>
    </source>
</reference>
<dbReference type="InterPro" id="IPR048711">
    <property type="entry name" value="WHD_Rv2258c"/>
</dbReference>
<evidence type="ECO:0000313" key="3">
    <source>
        <dbReference type="EMBL" id="PAV59806.1"/>
    </source>
</evidence>
<dbReference type="OrthoDB" id="506498at2759"/>
<accession>A0A2A2JDI7</accession>
<dbReference type="InterPro" id="IPR025714">
    <property type="entry name" value="Methyltranfer_dom"/>
</dbReference>
<dbReference type="Gene3D" id="3.40.50.150">
    <property type="entry name" value="Vaccinia Virus protein VP39"/>
    <property type="match status" value="1"/>
</dbReference>
<dbReference type="SUPFAM" id="SSF53335">
    <property type="entry name" value="S-adenosyl-L-methionine-dependent methyltransferases"/>
    <property type="match status" value="1"/>
</dbReference>
<sequence>MNTVVNQMLATGIALGSNLGLFDALADVGSQEKPATPKGVADKANCKERYVKEWLGAMACGDIIEVTQDEKFYIKPEHVQFLKNDSSNIALSWASMNIALLEPYAKLLEVINKDGPLGLSYDNYSKFYEEMSRLSESMHRQHLFTDFIPLLGIQDKLESGGITVLDVGCGNGMHAALMAERYPNSKFVGIDLSEKAIGQAKMRRKESNGEAMPNLEFRIMDAGKMDPTWTNSFDIVLIFDSCHDQMRPDLCLKEVHRVLKPGCRFVMLEVKGTSSIYKDRQLLGARGCLCYSSSLLHCLPVASNSPDALGLGSAWGQVKAESMLKEAGFTKINVVDIPSMPTNIVYISYK</sequence>
<dbReference type="Gene3D" id="1.10.10.10">
    <property type="entry name" value="Winged helix-like DNA-binding domain superfamily/Winged helix DNA-binding domain"/>
    <property type="match status" value="1"/>
</dbReference>
<dbReference type="PANTHER" id="PTHR45581:SF3">
    <property type="entry name" value="METHYLTRANSFERASE DOMAIN-CONTAINING PROTEIN"/>
    <property type="match status" value="1"/>
</dbReference>
<feature type="domain" description="Methyltransferase" evidence="1">
    <location>
        <begin position="160"/>
        <end position="271"/>
    </location>
</feature>
<dbReference type="EMBL" id="LIAE01010499">
    <property type="protein sequence ID" value="PAV59806.1"/>
    <property type="molecule type" value="Genomic_DNA"/>
</dbReference>
<evidence type="ECO:0000259" key="2">
    <source>
        <dbReference type="Pfam" id="PF21320"/>
    </source>
</evidence>
<evidence type="ECO:0000313" key="4">
    <source>
        <dbReference type="Proteomes" id="UP000218231"/>
    </source>
</evidence>
<dbReference type="Proteomes" id="UP000218231">
    <property type="component" value="Unassembled WGS sequence"/>
</dbReference>
<dbReference type="InterPro" id="IPR036388">
    <property type="entry name" value="WH-like_DNA-bd_sf"/>
</dbReference>
<keyword evidence="4" id="KW-1185">Reference proteome</keyword>
<protein>
    <submittedName>
        <fullName evidence="3">Uncharacterized protein</fullName>
    </submittedName>
</protein>
<feature type="domain" description="S-adenosylmethionine-dependent methyltransferase Rv2258c-like winged HTH" evidence="2">
    <location>
        <begin position="9"/>
        <end position="78"/>
    </location>
</feature>
<dbReference type="Pfam" id="PF13847">
    <property type="entry name" value="Methyltransf_31"/>
    <property type="match status" value="1"/>
</dbReference>
<dbReference type="PANTHER" id="PTHR45581">
    <property type="entry name" value="PROTEIN CBG10435"/>
    <property type="match status" value="1"/>
</dbReference>
<dbReference type="AlphaFoldDB" id="A0A2A2JDI7"/>